<comment type="caution">
    <text evidence="14">The sequence shown here is derived from an EMBL/GenBank/DDBJ whole genome shotgun (WGS) entry which is preliminary data.</text>
</comment>
<evidence type="ECO:0000256" key="9">
    <source>
        <dbReference type="ARBA" id="ARBA00023014"/>
    </source>
</evidence>
<evidence type="ECO:0000313" key="15">
    <source>
        <dbReference type="Proteomes" id="UP000809273"/>
    </source>
</evidence>
<evidence type="ECO:0000256" key="4">
    <source>
        <dbReference type="ARBA" id="ARBA00012239"/>
    </source>
</evidence>
<dbReference type="InterPro" id="IPR015424">
    <property type="entry name" value="PyrdxlP-dep_Trfase"/>
</dbReference>
<keyword evidence="9 12" id="KW-0411">Iron-sulfur</keyword>
<dbReference type="EC" id="2.8.1.7" evidence="4 12"/>
<reference evidence="14" key="1">
    <citation type="journal article" date="2021" name="Environ. Microbiol.">
        <title>Genomic characterization of three novel Desulfobacterota classes expand the metabolic and phylogenetic diversity of the phylum.</title>
        <authorList>
            <person name="Murphy C.L."/>
            <person name="Biggerstaff J."/>
            <person name="Eichhorn A."/>
            <person name="Ewing E."/>
            <person name="Shahan R."/>
            <person name="Soriano D."/>
            <person name="Stewart S."/>
            <person name="VanMol K."/>
            <person name="Walker R."/>
            <person name="Walters P."/>
            <person name="Elshahed M.S."/>
            <person name="Youssef N.H."/>
        </authorList>
    </citation>
    <scope>NUCLEOTIDE SEQUENCE</scope>
    <source>
        <strain evidence="14">Zod_Metabat.24</strain>
    </source>
</reference>
<dbReference type="PANTHER" id="PTHR11601">
    <property type="entry name" value="CYSTEINE DESULFURYLASE FAMILY MEMBER"/>
    <property type="match status" value="1"/>
</dbReference>
<dbReference type="Gene3D" id="3.90.1150.10">
    <property type="entry name" value="Aspartate Aminotransferase, domain 1"/>
    <property type="match status" value="1"/>
</dbReference>
<proteinExistence type="inferred from homology"/>
<dbReference type="GO" id="GO:0051536">
    <property type="term" value="F:iron-sulfur cluster binding"/>
    <property type="evidence" value="ECO:0007669"/>
    <property type="project" value="UniProtKB-KW"/>
</dbReference>
<gene>
    <name evidence="14" type="primary">nifS</name>
    <name evidence="14" type="ORF">JW984_11560</name>
</gene>
<dbReference type="GO" id="GO:0031071">
    <property type="term" value="F:cysteine desulfurase activity"/>
    <property type="evidence" value="ECO:0007669"/>
    <property type="project" value="UniProtKB-EC"/>
</dbReference>
<dbReference type="InterPro" id="IPR017772">
    <property type="entry name" value="Cys_deSase_NifS_bac/arc"/>
</dbReference>
<dbReference type="EMBL" id="JAFGIX010000057">
    <property type="protein sequence ID" value="MBN1573823.1"/>
    <property type="molecule type" value="Genomic_DNA"/>
</dbReference>
<feature type="domain" description="Aminotransferase class V" evidence="13">
    <location>
        <begin position="5"/>
        <end position="369"/>
    </location>
</feature>
<dbReference type="SUPFAM" id="SSF53383">
    <property type="entry name" value="PLP-dependent transferases"/>
    <property type="match status" value="1"/>
</dbReference>
<evidence type="ECO:0000256" key="5">
    <source>
        <dbReference type="ARBA" id="ARBA00022679"/>
    </source>
</evidence>
<evidence type="ECO:0000313" key="14">
    <source>
        <dbReference type="EMBL" id="MBN1573823.1"/>
    </source>
</evidence>
<dbReference type="Gene3D" id="3.40.640.10">
    <property type="entry name" value="Type I PLP-dependent aspartate aminotransferase-like (Major domain)"/>
    <property type="match status" value="1"/>
</dbReference>
<dbReference type="AlphaFoldDB" id="A0A9D8KGN2"/>
<dbReference type="NCBIfam" id="TIGR03402">
    <property type="entry name" value="FeS_nifS"/>
    <property type="match status" value="1"/>
</dbReference>
<dbReference type="InterPro" id="IPR020578">
    <property type="entry name" value="Aminotrans_V_PyrdxlP_BS"/>
</dbReference>
<dbReference type="InterPro" id="IPR000192">
    <property type="entry name" value="Aminotrans_V_dom"/>
</dbReference>
<dbReference type="Pfam" id="PF00266">
    <property type="entry name" value="Aminotran_5"/>
    <property type="match status" value="1"/>
</dbReference>
<evidence type="ECO:0000256" key="2">
    <source>
        <dbReference type="ARBA" id="ARBA00006490"/>
    </source>
</evidence>
<keyword evidence="7 12" id="KW-0663">Pyridoxal phosphate</keyword>
<reference evidence="14" key="2">
    <citation type="submission" date="2021-01" db="EMBL/GenBank/DDBJ databases">
        <authorList>
            <person name="Hahn C.R."/>
            <person name="Youssef N.H."/>
            <person name="Elshahed M."/>
        </authorList>
    </citation>
    <scope>NUCLEOTIDE SEQUENCE</scope>
    <source>
        <strain evidence="14">Zod_Metabat.24</strain>
    </source>
</reference>
<comment type="subunit">
    <text evidence="3">Homodimer.</text>
</comment>
<evidence type="ECO:0000256" key="11">
    <source>
        <dbReference type="RuleBase" id="RU004504"/>
    </source>
</evidence>
<keyword evidence="8 12" id="KW-0408">Iron</keyword>
<comment type="similarity">
    <text evidence="2 12">Belongs to the class-V pyridoxal-phosphate-dependent aminotransferase family. NifS/IscS subfamily.</text>
</comment>
<keyword evidence="6 12" id="KW-0479">Metal-binding</keyword>
<name>A0A9D8KGN2_9DELT</name>
<comment type="catalytic activity">
    <reaction evidence="10 12">
        <text>(sulfur carrier)-H + L-cysteine = (sulfur carrier)-SH + L-alanine</text>
        <dbReference type="Rhea" id="RHEA:43892"/>
        <dbReference type="Rhea" id="RHEA-COMP:14737"/>
        <dbReference type="Rhea" id="RHEA-COMP:14739"/>
        <dbReference type="ChEBI" id="CHEBI:29917"/>
        <dbReference type="ChEBI" id="CHEBI:35235"/>
        <dbReference type="ChEBI" id="CHEBI:57972"/>
        <dbReference type="ChEBI" id="CHEBI:64428"/>
        <dbReference type="EC" id="2.8.1.7"/>
    </reaction>
</comment>
<evidence type="ECO:0000259" key="13">
    <source>
        <dbReference type="Pfam" id="PF00266"/>
    </source>
</evidence>
<evidence type="ECO:0000256" key="3">
    <source>
        <dbReference type="ARBA" id="ARBA00011738"/>
    </source>
</evidence>
<evidence type="ECO:0000256" key="1">
    <source>
        <dbReference type="ARBA" id="ARBA00001933"/>
    </source>
</evidence>
<evidence type="ECO:0000256" key="12">
    <source>
        <dbReference type="RuleBase" id="RU364075"/>
    </source>
</evidence>
<sequence length="390" mass="42011">MTKKVYLDYNATGPVLPEVLEAMLPYFTVEYGNPSSVHSLGQDAMEAVEDARDKVAELIGAEPNEVIFTSGGSESDNFAIKGFIQSLKGKKSHVITSAVEHKAVLESTRFLEDNGVDITYLGVDKSGRLDIDELKRAIIGDTRLITIMYANNETGTLFDIPSIGEIARDRGIAFHTDAVQAVGKIPVDVKRDKIDMLSIAGHKMGAPKGVGAIYVNGGLNPRPTPIIHGGHHEFNMRAGTVNVPSVVGLGASAEIAKNGLKKKGEMLKRLRDRLEAGILERIDNVQINGDLDNRLSNTSNMSFAYVEGESIMIDLDLHGICVSSGSACASDDISLSHVLEAMGVDPVIGQGTIRFSLGGGNTEEEIDYVIETIPKIVKRLRDLSPLSRAK</sequence>
<dbReference type="Proteomes" id="UP000809273">
    <property type="component" value="Unassembled WGS sequence"/>
</dbReference>
<evidence type="ECO:0000256" key="10">
    <source>
        <dbReference type="ARBA" id="ARBA00050776"/>
    </source>
</evidence>
<accession>A0A9D8KGN2</accession>
<dbReference type="InterPro" id="IPR015421">
    <property type="entry name" value="PyrdxlP-dep_Trfase_major"/>
</dbReference>
<evidence type="ECO:0000256" key="6">
    <source>
        <dbReference type="ARBA" id="ARBA00022723"/>
    </source>
</evidence>
<dbReference type="GO" id="GO:0046872">
    <property type="term" value="F:metal ion binding"/>
    <property type="evidence" value="ECO:0007669"/>
    <property type="project" value="UniProtKB-KW"/>
</dbReference>
<evidence type="ECO:0000256" key="8">
    <source>
        <dbReference type="ARBA" id="ARBA00023004"/>
    </source>
</evidence>
<dbReference type="PROSITE" id="PS00595">
    <property type="entry name" value="AA_TRANSFER_CLASS_5"/>
    <property type="match status" value="1"/>
</dbReference>
<dbReference type="InterPro" id="IPR016454">
    <property type="entry name" value="Cysteine_dSase"/>
</dbReference>
<dbReference type="InterPro" id="IPR015422">
    <property type="entry name" value="PyrdxlP-dep_Trfase_small"/>
</dbReference>
<dbReference type="FunFam" id="3.40.640.10:FF:000084">
    <property type="entry name" value="IscS-like cysteine desulfurase"/>
    <property type="match status" value="1"/>
</dbReference>
<protein>
    <recommendedName>
        <fullName evidence="4 12">Cysteine desulfurase</fullName>
        <ecNumber evidence="4 12">2.8.1.7</ecNumber>
    </recommendedName>
    <alternativeName>
        <fullName evidence="12">Nitrogenase metalloclusters biosynthesis protein NifS</fullName>
    </alternativeName>
</protein>
<dbReference type="GO" id="GO:0006520">
    <property type="term" value="P:amino acid metabolic process"/>
    <property type="evidence" value="ECO:0007669"/>
    <property type="project" value="InterPro"/>
</dbReference>
<dbReference type="GO" id="GO:0030170">
    <property type="term" value="F:pyridoxal phosphate binding"/>
    <property type="evidence" value="ECO:0007669"/>
    <property type="project" value="InterPro"/>
</dbReference>
<comment type="function">
    <text evidence="12">Catalyzes the removal of elemental sulfur atoms from cysteine to produce alanine.</text>
</comment>
<evidence type="ECO:0000256" key="7">
    <source>
        <dbReference type="ARBA" id="ARBA00022898"/>
    </source>
</evidence>
<comment type="cofactor">
    <cofactor evidence="1 11">
        <name>pyridoxal 5'-phosphate</name>
        <dbReference type="ChEBI" id="CHEBI:597326"/>
    </cofactor>
</comment>
<dbReference type="PIRSF" id="PIRSF005572">
    <property type="entry name" value="NifS"/>
    <property type="match status" value="1"/>
</dbReference>
<organism evidence="14 15">
    <name type="scientific">Candidatus Zymogenus saltonus</name>
    <dbReference type="NCBI Taxonomy" id="2844893"/>
    <lineage>
        <taxon>Bacteria</taxon>
        <taxon>Deltaproteobacteria</taxon>
        <taxon>Candidatus Zymogenia</taxon>
        <taxon>Candidatus Zymogeniales</taxon>
        <taxon>Candidatus Zymogenaceae</taxon>
        <taxon>Candidatus Zymogenus</taxon>
    </lineage>
</organism>
<keyword evidence="5 12" id="KW-0808">Transferase</keyword>
<dbReference type="PANTHER" id="PTHR11601:SF34">
    <property type="entry name" value="CYSTEINE DESULFURASE"/>
    <property type="match status" value="1"/>
</dbReference>